<dbReference type="PANTHER" id="PTHR30151:SF38">
    <property type="entry name" value="ALIPHATIC SULFONATES TRANSPORT PERMEASE PROTEIN SSUC-RELATED"/>
    <property type="match status" value="1"/>
</dbReference>
<evidence type="ECO:0000256" key="3">
    <source>
        <dbReference type="ARBA" id="ARBA00022475"/>
    </source>
</evidence>
<dbReference type="STRING" id="742743.HMPREF9453_01120"/>
<keyword evidence="5 7" id="KW-1133">Transmembrane helix</keyword>
<evidence type="ECO:0000256" key="6">
    <source>
        <dbReference type="ARBA" id="ARBA00023136"/>
    </source>
</evidence>
<dbReference type="PROSITE" id="PS50928">
    <property type="entry name" value="ABC_TM1"/>
    <property type="match status" value="1"/>
</dbReference>
<dbReference type="FunFam" id="1.10.3720.10:FF:000003">
    <property type="entry name" value="Aliphatic sulfonate ABC transporter permease"/>
    <property type="match status" value="1"/>
</dbReference>
<protein>
    <recommendedName>
        <fullName evidence="8">ABC transmembrane type-1 domain-containing protein</fullName>
    </recommendedName>
</protein>
<dbReference type="CDD" id="cd06261">
    <property type="entry name" value="TM_PBP2"/>
    <property type="match status" value="1"/>
</dbReference>
<dbReference type="EMBL" id="ADLT01000037">
    <property type="protein sequence ID" value="EHO62941.1"/>
    <property type="molecule type" value="Genomic_DNA"/>
</dbReference>
<dbReference type="AlphaFoldDB" id="H1D0I2"/>
<keyword evidence="6 7" id="KW-0472">Membrane</keyword>
<comment type="caution">
    <text evidence="9">The sequence shown here is derived from an EMBL/GenBank/DDBJ whole genome shotgun (WGS) entry which is preliminary data.</text>
</comment>
<keyword evidence="2 7" id="KW-0813">Transport</keyword>
<feature type="transmembrane region" description="Helical" evidence="7">
    <location>
        <begin position="232"/>
        <end position="253"/>
    </location>
</feature>
<dbReference type="HOGENOM" id="CLU_046113_1_4_9"/>
<evidence type="ECO:0000256" key="5">
    <source>
        <dbReference type="ARBA" id="ARBA00022989"/>
    </source>
</evidence>
<proteinExistence type="inferred from homology"/>
<dbReference type="RefSeq" id="WP_008859615.1">
    <property type="nucleotide sequence ID" value="NZ_JH591188.1"/>
</dbReference>
<accession>H1D0I2</accession>
<name>H1D0I2_9FIRM</name>
<feature type="domain" description="ABC transmembrane type-1" evidence="8">
    <location>
        <begin position="70"/>
        <end position="250"/>
    </location>
</feature>
<gene>
    <name evidence="9" type="ORF">HMPREF9453_01120</name>
</gene>
<evidence type="ECO:0000313" key="9">
    <source>
        <dbReference type="EMBL" id="EHO62941.1"/>
    </source>
</evidence>
<evidence type="ECO:0000259" key="8">
    <source>
        <dbReference type="PROSITE" id="PS50928"/>
    </source>
</evidence>
<dbReference type="InterPro" id="IPR035906">
    <property type="entry name" value="MetI-like_sf"/>
</dbReference>
<feature type="transmembrane region" description="Helical" evidence="7">
    <location>
        <begin position="184"/>
        <end position="212"/>
    </location>
</feature>
<comment type="similarity">
    <text evidence="7">Belongs to the binding-protein-dependent transport system permease family.</text>
</comment>
<dbReference type="Pfam" id="PF00528">
    <property type="entry name" value="BPD_transp_1"/>
    <property type="match status" value="1"/>
</dbReference>
<keyword evidence="10" id="KW-1185">Reference proteome</keyword>
<reference evidence="9 10" key="1">
    <citation type="submission" date="2011-11" db="EMBL/GenBank/DDBJ databases">
        <title>The Genome Sequence of Dialister succinatiphilus YIT 11850.</title>
        <authorList>
            <consortium name="The Broad Institute Genome Sequencing Platform"/>
            <person name="Earl A."/>
            <person name="Ward D."/>
            <person name="Feldgarden M."/>
            <person name="Gevers D."/>
            <person name="Morotomi M."/>
            <person name="Young S.K."/>
            <person name="Zeng Q."/>
            <person name="Gargeya S."/>
            <person name="Fitzgerald M."/>
            <person name="Haas B."/>
            <person name="Abouelleil A."/>
            <person name="Alvarado L."/>
            <person name="Arachchi H.M."/>
            <person name="Berlin A."/>
            <person name="Brown A."/>
            <person name="Chapman S.B."/>
            <person name="Dunbar C."/>
            <person name="Gearin G."/>
            <person name="Goldberg J."/>
            <person name="Griggs A."/>
            <person name="Gujja S."/>
            <person name="Heiman D."/>
            <person name="Howarth C."/>
            <person name="Lui A."/>
            <person name="MacDonald P.J.P."/>
            <person name="Montmayeur A."/>
            <person name="Murphy C."/>
            <person name="Neiman D."/>
            <person name="Pearson M."/>
            <person name="Priest M."/>
            <person name="Roberts A."/>
            <person name="Saif S."/>
            <person name="Shea T."/>
            <person name="Sisk P."/>
            <person name="Stolte C."/>
            <person name="Sykes S."/>
            <person name="Wortman J."/>
            <person name="Nusbaum C."/>
            <person name="Birren B."/>
        </authorList>
    </citation>
    <scope>NUCLEOTIDE SEQUENCE [LARGE SCALE GENOMIC DNA]</scope>
    <source>
        <strain evidence="9 10">YIT 11850</strain>
    </source>
</reference>
<dbReference type="PATRIC" id="fig|742743.3.peg.1135"/>
<dbReference type="PANTHER" id="PTHR30151">
    <property type="entry name" value="ALKANE SULFONATE ABC TRANSPORTER-RELATED, MEMBRANE SUBUNIT"/>
    <property type="match status" value="1"/>
</dbReference>
<dbReference type="InterPro" id="IPR000515">
    <property type="entry name" value="MetI-like"/>
</dbReference>
<keyword evidence="4 7" id="KW-0812">Transmembrane</keyword>
<keyword evidence="3" id="KW-1003">Cell membrane</keyword>
<dbReference type="eggNOG" id="COG0600">
    <property type="taxonomic scope" value="Bacteria"/>
</dbReference>
<evidence type="ECO:0000313" key="10">
    <source>
        <dbReference type="Proteomes" id="UP000003277"/>
    </source>
</evidence>
<evidence type="ECO:0000256" key="1">
    <source>
        <dbReference type="ARBA" id="ARBA00004651"/>
    </source>
</evidence>
<dbReference type="Proteomes" id="UP000003277">
    <property type="component" value="Unassembled WGS sequence"/>
</dbReference>
<evidence type="ECO:0000256" key="7">
    <source>
        <dbReference type="RuleBase" id="RU363032"/>
    </source>
</evidence>
<dbReference type="SUPFAM" id="SSF161098">
    <property type="entry name" value="MetI-like"/>
    <property type="match status" value="1"/>
</dbReference>
<comment type="subcellular location">
    <subcellularLocation>
        <location evidence="1 7">Cell membrane</location>
        <topology evidence="1 7">Multi-pass membrane protein</topology>
    </subcellularLocation>
</comment>
<sequence>MNKYMVENKMKRWQKSYSPAVSLISVAVLLLIWEGICRAGVVSSLFLPPPTLIISALIDMIQDGEIGVSLAASLYRILLGFFLGSAFGLLVGLVTGTSALADRMANPIVNALYPIPKIALLPLFILWLGIGEVSKVTIIALGVFFPVAMNTYSGVKNVDTLLIKVAVSFHAGWGYTMRNVVLPYALPMIFAGLRIASGTALLLLVAAEMIAAEQGIGALILHYGDLMITERLMAGVIVLSVLGLIFSLFLQFLERKLVPWNRKE</sequence>
<dbReference type="GO" id="GO:0005886">
    <property type="term" value="C:plasma membrane"/>
    <property type="evidence" value="ECO:0007669"/>
    <property type="project" value="UniProtKB-SubCell"/>
</dbReference>
<feature type="transmembrane region" description="Helical" evidence="7">
    <location>
        <begin position="77"/>
        <end position="100"/>
    </location>
</feature>
<evidence type="ECO:0000256" key="4">
    <source>
        <dbReference type="ARBA" id="ARBA00022692"/>
    </source>
</evidence>
<organism evidence="9 10">
    <name type="scientific">Dialister succinatiphilus YIT 11850</name>
    <dbReference type="NCBI Taxonomy" id="742743"/>
    <lineage>
        <taxon>Bacteria</taxon>
        <taxon>Bacillati</taxon>
        <taxon>Bacillota</taxon>
        <taxon>Negativicutes</taxon>
        <taxon>Veillonellales</taxon>
        <taxon>Veillonellaceae</taxon>
        <taxon>Dialister</taxon>
    </lineage>
</organism>
<dbReference type="GO" id="GO:0042918">
    <property type="term" value="P:alkanesulfonate transmembrane transport"/>
    <property type="evidence" value="ECO:0007669"/>
    <property type="project" value="UniProtKB-ARBA"/>
</dbReference>
<evidence type="ECO:0000256" key="2">
    <source>
        <dbReference type="ARBA" id="ARBA00022448"/>
    </source>
</evidence>
<dbReference type="Gene3D" id="1.10.3720.10">
    <property type="entry name" value="MetI-like"/>
    <property type="match status" value="1"/>
</dbReference>